<dbReference type="Gene3D" id="3.40.720.10">
    <property type="entry name" value="Alkaline Phosphatase, subunit A"/>
    <property type="match status" value="3"/>
</dbReference>
<dbReference type="SMART" id="SM00477">
    <property type="entry name" value="NUC"/>
    <property type="match status" value="1"/>
</dbReference>
<comment type="caution">
    <text evidence="6">The sequence shown here is derived from an EMBL/GenBank/DDBJ whole genome shotgun (WGS) entry which is preliminary data.</text>
</comment>
<evidence type="ECO:0000313" key="7">
    <source>
        <dbReference type="Proteomes" id="UP000683360"/>
    </source>
</evidence>
<organism evidence="6 7">
    <name type="scientific">Mytilus edulis</name>
    <name type="common">Blue mussel</name>
    <dbReference type="NCBI Taxonomy" id="6550"/>
    <lineage>
        <taxon>Eukaryota</taxon>
        <taxon>Metazoa</taxon>
        <taxon>Spiralia</taxon>
        <taxon>Lophotrochozoa</taxon>
        <taxon>Mollusca</taxon>
        <taxon>Bivalvia</taxon>
        <taxon>Autobranchia</taxon>
        <taxon>Pteriomorphia</taxon>
        <taxon>Mytilida</taxon>
        <taxon>Mytiloidea</taxon>
        <taxon>Mytilidae</taxon>
        <taxon>Mytilinae</taxon>
        <taxon>Mytilus</taxon>
    </lineage>
</organism>
<feature type="domain" description="DNA/RNA non-specific endonuclease/pyrophosphatase/phosphodiesterase" evidence="5">
    <location>
        <begin position="520"/>
        <end position="736"/>
    </location>
</feature>
<dbReference type="GO" id="GO:0047429">
    <property type="term" value="F:nucleoside triphosphate diphosphatase activity"/>
    <property type="evidence" value="ECO:0007669"/>
    <property type="project" value="UniProtKB-EC"/>
</dbReference>
<keyword evidence="1 6" id="KW-0378">Hydrolase</keyword>
<evidence type="ECO:0000256" key="1">
    <source>
        <dbReference type="ARBA" id="ARBA00022801"/>
    </source>
</evidence>
<dbReference type="Pfam" id="PF25431">
    <property type="entry name" value="zf-C17orf113"/>
    <property type="match status" value="1"/>
</dbReference>
<dbReference type="OrthoDB" id="415411at2759"/>
<evidence type="ECO:0000313" key="6">
    <source>
        <dbReference type="EMBL" id="CAG2196419.1"/>
    </source>
</evidence>
<evidence type="ECO:0000256" key="2">
    <source>
        <dbReference type="ARBA" id="ARBA00023180"/>
    </source>
</evidence>
<dbReference type="GO" id="GO:0003676">
    <property type="term" value="F:nucleic acid binding"/>
    <property type="evidence" value="ECO:0007669"/>
    <property type="project" value="InterPro"/>
</dbReference>
<dbReference type="EC" id="3.1.4.1" evidence="6"/>
<dbReference type="PANTHER" id="PTHR10151:SF114">
    <property type="entry name" value="ECTONUCLEOTIDE PYROPHOSPHATASE_PHOSPHODIESTERASE C27A7.3"/>
    <property type="match status" value="1"/>
</dbReference>
<evidence type="ECO:0000259" key="4">
    <source>
        <dbReference type="SMART" id="SM00477"/>
    </source>
</evidence>
<dbReference type="EC" id="3.6.1.9" evidence="6"/>
<reference evidence="6" key="1">
    <citation type="submission" date="2021-03" db="EMBL/GenBank/DDBJ databases">
        <authorList>
            <person name="Bekaert M."/>
        </authorList>
    </citation>
    <scope>NUCLEOTIDE SEQUENCE</scope>
</reference>
<dbReference type="Gene3D" id="3.40.570.10">
    <property type="entry name" value="Extracellular Endonuclease, subunit A"/>
    <property type="match status" value="4"/>
</dbReference>
<feature type="domain" description="ENPP1-3/EXOG-like endonuclease/phosphodiesterase" evidence="4">
    <location>
        <begin position="521"/>
        <end position="736"/>
    </location>
</feature>
<feature type="region of interest" description="Disordered" evidence="3">
    <location>
        <begin position="9"/>
        <end position="48"/>
    </location>
</feature>
<sequence>MYVRQFVVLDKDDSNKSEGSSAQDQGKHSTTNIHSTKQPDLTTTDPGQDWLKEPCQPQKAVTCPWKSNPVLLISLDGFRAEYLTRNLTPTLQRLTSCGVHTPYMRAVYPTLTFPNHYTIVTGLYPESHGIVDNNMYDPVINEKFSIGGSSKENPAWWGGEPIWSTAKKQGKKTATYFWVGSEVNISGIMPDIYFPYDGSVTFEDRVDKALQWLSWPEDKRPDLITLYFNEPDHTGHGSGPVSPEVDAMLGRVDGIINRLMNGLYRRQIHNCVNLMVLADHGMESTSCDRRVYLNQYMNTSHYLIFDGTIGQLHTKFHEEKVDRSYVVKETPNPLPLEEVKKLLQCKSGHIQMFDKTTMPVRHHYTNNQRLGDVILDMQNRWTVARNSRSYCLKGNHGFDNLYKSMQALFVAHGPDFRQGIESDPFENIELYNLMCELLKISPAPNNGTMGSLNHLLRRPPAIPTTNRTMSPVCSHNKEDSIPDRNCYCGNKVKSFTSTTVYSSPFGKPEMSVTEDVCILSTNDTASGYSKTHKMPVWTSFILYPNKTVDNMTGSCVNIDPRVQLLSCSSYRNDNMSISHHFIVNSGFSVKNSDLEKTLSSSLVPMYDGFRDGIWEYTMKLILDYGNQRSGMEVIIGSAFDNNRDGLWEDVSNETKYVGKDGVPVPTHYYIIIISCKHGDFLNCITTDLELLSFILPHLPAVPNCMPDEDYLMENVARIRDIELLTGIQFLTGLPDDTAASLRTFLPTSLWKPSKMSLHWKDVPCSAPSNTKCKGKIPLILISLDGFRADYVQRKLTPVIEKLRTCGVHTPYMRSVYPTVTFPNHYTIATGLYPESHGIISNNMYDADIGEVFSLSSHTKMDPRWWGGEPIWNTAKKQGRKAYTFFWPGSDVNISGSYPDVWVGYDGKIGFPERLEKVTEWLLLPDDKKPDIITLYFDEPDHAGHQKGPDSEMLNGQLETVDDMLGRLMNTLYQEGQHDCVNLIVIADHGMQHVSCSNMVKLPQYMPDDIKNILVFDGTFGRIENDYARISKYKVKTENFTQVPVSKITDELMCKNPAMKVFTKETAPKRFHYLNNKRIGDVLLDMQDQWLVTDTNSFWCSGGNHGWDNLYKSMHALFLAHGPAFKQQLEIKPFENIELYNLMCEISGIKPAPNNGTVGTLNHILNHPNTIPHVTARQIKNNVTKPIPLCGCDSKNINLPNTVPDSTRLLPFGVPVSSYGTLYTKLYKDLASGYNDNRTFWATVAMPQTQGDVNSTKTETFHYKLCIQDQLQVTIFSALQCPMFDGFKHGIWEYVWQLSRDYSQRYGNMSVTTGPIYDYNGDGLVDVLFDSQSTVNSNSTVILPTHFFMILMKCKNKTLNLPCNGDIDVQSYILPHVQGVPNCLYNLEYLKDNVARIRDIELLTGIQFLTENIDQAVAAQHRTYLPVNLWPSELTETWLDKPCPSQPETCNSDYQPLILLSLDGFRADYLLRNFTPYIKKLSQCGVHAPYMRSVYPTKTFPNHYSIVTGLYPESHGVIDNNMYDESIGAWFGMSKPNASDPRWWKGEPIWNTAKKNNKKSATYFWPGSDVQIQGMYPDIWKKYDGKIPFDSRVDELLRWVELPAGQRPDFMTLYFDEPDHTGHSVGPDNIPKIGQALDKVDEAVGRLMEGLYRRNLHNCANIIIVADHGMSDTSCDRLITVRDYITEYNNMYIYEGAFSRINPKIKYGRSHPRSVPNPVPVANIIANMSCKTPHMKVYNKLLLPKRHHYANSPRIADIIVDVEDKWLFTYRALKSYNKKFCVGGNHGYDNMYKSMNALFLAHGPSFKQNLKVEPFENIELYNLMSVIMNITAAQNNGTKGSLNQLLRQPPVTITSLPSSVYNKTITDIIDTTVSPECLKRCPAFKNINKSAINRNRTETRNTPLGIPVMQTYPRLSVDLLYQPSHITGYDRNLKSPAWISYTIGQNSTTSKLDPGCLLPDKRTNTVSDDKSSCVVNSNLPNNFTWASFMVSDDKEATGYNRLSSVFLPVYKGFHMGIWSKLKEKVHQWSVTYREVNIIAGPAYDYDYDGHADTTDILHKYIKKLNSNGSSENESPKKLDENLKRKNEESRTFEYTESPNKRRKHNSGHKTVFDSKWQYGRPWLKNIDDVMICQLCQKHSSVGVWSDTGCKTIRLDKIKEHEHCSEHLASVNRESEQENTDKCNQKINQNSRSAIKDALKVIYYLVEHNLSLDLFSSLVDLNIELGSCNLNNLKLAKNAKYTSWDIVSELLKLLSDEVRENLFNEMRKSPTYSLMVDEVMDITSHKHLAICARYIDTECNIKNAFICDPLIDDGRAETITDKIKEELQFAKLPLSKMSAFGSDGAAVLSGKKKWDSYKNVKVVKRLDDTLDNLHKYYKYSCNHTKSLENVQKALGEPVLKVKKAKHHRWLSHGQAVRAIVTSYRAIIIDLESNTISGDPVGMVKSMVDKTISLLNKMKSAQNDGPWQKKLSVIAEECSIDLTKMDKFNSTVREPFLTELIDNIETRFVDTDAMDNLALLDTSMLDEVPETYALSEILELSTHFEIDDDILTNEWTSFCELIGEKSSQDRTIMACINYGNNTDIAIPSHLFLIVTRCDMPESNLAVCSSLKTMSFILPNIQHENNCQNTEDYLTDNEARLRDVELLTGLQFYMDYKNSIQLRTFLPHGLWSV</sequence>
<accession>A0A8S3QI48</accession>
<feature type="domain" description="DNA/RNA non-specific endonuclease/pyrophosphatase/phosphodiesterase" evidence="5">
    <location>
        <begin position="1225"/>
        <end position="1414"/>
    </location>
</feature>
<feature type="compositionally biased region" description="Polar residues" evidence="3">
    <location>
        <begin position="17"/>
        <end position="46"/>
    </location>
</feature>
<gene>
    <name evidence="6" type="ORF">MEDL_11298</name>
</gene>
<dbReference type="SUPFAM" id="SSF54060">
    <property type="entry name" value="His-Me finger endonucleases"/>
    <property type="match status" value="3"/>
</dbReference>
<proteinExistence type="predicted"/>
<name>A0A8S3QI48_MYTED</name>
<dbReference type="InterPro" id="IPR020821">
    <property type="entry name" value="ENPP1-3/EXOG-like_nuc-like"/>
</dbReference>
<dbReference type="InterPro" id="IPR057456">
    <property type="entry name" value="Znf_C17orf113"/>
</dbReference>
<dbReference type="Gene3D" id="3.30.1360.180">
    <property type="match status" value="3"/>
</dbReference>
<keyword evidence="7" id="KW-1185">Reference proteome</keyword>
<dbReference type="SMART" id="SM00892">
    <property type="entry name" value="Endonuclease_NS"/>
    <property type="match status" value="2"/>
</dbReference>
<dbReference type="InterPro" id="IPR002591">
    <property type="entry name" value="Phosphodiest/P_Trfase"/>
</dbReference>
<evidence type="ECO:0000259" key="5">
    <source>
        <dbReference type="SMART" id="SM00892"/>
    </source>
</evidence>
<keyword evidence="2" id="KW-0325">Glycoprotein</keyword>
<dbReference type="Proteomes" id="UP000683360">
    <property type="component" value="Unassembled WGS sequence"/>
</dbReference>
<dbReference type="PANTHER" id="PTHR10151">
    <property type="entry name" value="ECTONUCLEOTIDE PYROPHOSPHATASE/PHOSPHODIESTERASE"/>
    <property type="match status" value="1"/>
</dbReference>
<dbReference type="CDD" id="cd16018">
    <property type="entry name" value="Enpp"/>
    <property type="match status" value="3"/>
</dbReference>
<evidence type="ECO:0000256" key="3">
    <source>
        <dbReference type="SAM" id="MobiDB-lite"/>
    </source>
</evidence>
<dbReference type="InterPro" id="IPR044929">
    <property type="entry name" value="DNA/RNA_non-sp_Endonuclease_sf"/>
</dbReference>
<dbReference type="InterPro" id="IPR017850">
    <property type="entry name" value="Alkaline_phosphatase_core_sf"/>
</dbReference>
<dbReference type="GO" id="GO:0004528">
    <property type="term" value="F:phosphodiesterase I activity"/>
    <property type="evidence" value="ECO:0007669"/>
    <property type="project" value="UniProtKB-EC"/>
</dbReference>
<feature type="compositionally biased region" description="Basic and acidic residues" evidence="3">
    <location>
        <begin position="2072"/>
        <end position="2092"/>
    </location>
</feature>
<dbReference type="Pfam" id="PF01663">
    <property type="entry name" value="Phosphodiest"/>
    <property type="match status" value="3"/>
</dbReference>
<dbReference type="Pfam" id="PF01223">
    <property type="entry name" value="Endonuclease_NS"/>
    <property type="match status" value="2"/>
</dbReference>
<dbReference type="GO" id="GO:0046872">
    <property type="term" value="F:metal ion binding"/>
    <property type="evidence" value="ECO:0007669"/>
    <property type="project" value="InterPro"/>
</dbReference>
<dbReference type="EMBL" id="CAJPWZ010000558">
    <property type="protein sequence ID" value="CAG2196419.1"/>
    <property type="molecule type" value="Genomic_DNA"/>
</dbReference>
<dbReference type="SUPFAM" id="SSF53649">
    <property type="entry name" value="Alkaline phosphatase-like"/>
    <property type="match status" value="3"/>
</dbReference>
<dbReference type="InterPro" id="IPR044925">
    <property type="entry name" value="His-Me_finger_sf"/>
</dbReference>
<feature type="region of interest" description="Disordered" evidence="3">
    <location>
        <begin position="2066"/>
        <end position="2107"/>
    </location>
</feature>
<dbReference type="InterPro" id="IPR001604">
    <property type="entry name" value="Endo_G_ENPP1-like_dom"/>
</dbReference>
<protein>
    <submittedName>
        <fullName evidence="6">ENPP1_3</fullName>
        <ecNumber evidence="6">3.1.4.1</ecNumber>
        <ecNumber evidence="6">3.6.1.9</ecNumber>
    </submittedName>
</protein>